<evidence type="ECO:0000256" key="4">
    <source>
        <dbReference type="ARBA" id="ARBA00023014"/>
    </source>
</evidence>
<dbReference type="InterPro" id="IPR016548">
    <property type="entry name" value="UCP009180"/>
</dbReference>
<dbReference type="InterPro" id="IPR018967">
    <property type="entry name" value="FeS-contain_CDGSH-typ"/>
</dbReference>
<dbReference type="InterPro" id="IPR010693">
    <property type="entry name" value="Divergent_4Fe-4S_mono-cluster"/>
</dbReference>
<protein>
    <recommendedName>
        <fullName evidence="5">Iron-binding zinc finger CDGSH type domain-containing protein</fullName>
    </recommendedName>
</protein>
<dbReference type="GO" id="GO:0005737">
    <property type="term" value="C:cytoplasm"/>
    <property type="evidence" value="ECO:0007669"/>
    <property type="project" value="UniProtKB-ARBA"/>
</dbReference>
<sequence>MKIQVSKNGPYIVTGSIPLMVMEIANDDRGDCRSWQKVREYPLREEYALCRCGHSKNRPFYDGTHARVHFNGIETAGDEPYLENPTVIRGPELELTDYEGLCAHARFCLRAGGIWNLTERSDIPDARDTAIDEACNCPSGRLALRDRKSGEAIEPVFEKSIVVIENPARGEHGPLWVRGGIPVESADGRTYTIRNRVTLCGCGRSRNKPFCDGIHIGR</sequence>
<reference evidence="6 7" key="1">
    <citation type="submission" date="2016-08" db="EMBL/GenBank/DDBJ databases">
        <authorList>
            <person name="Seilhamer J.J."/>
        </authorList>
    </citation>
    <scope>NUCLEOTIDE SEQUENCE [LARGE SCALE GENOMIC DNA]</scope>
    <source>
        <strain evidence="6">L21-II-0</strain>
    </source>
</reference>
<dbReference type="PIRSF" id="PIRSF009180">
    <property type="entry name" value="UCP009180"/>
    <property type="match status" value="1"/>
</dbReference>
<keyword evidence="2" id="KW-0479">Metal-binding</keyword>
<dbReference type="Pfam" id="PF06902">
    <property type="entry name" value="Fer4_19"/>
    <property type="match status" value="1"/>
</dbReference>
<dbReference type="Gene3D" id="3.40.5.90">
    <property type="entry name" value="CDGSH iron-sulfur domain, mitoNEET-type"/>
    <property type="match status" value="2"/>
</dbReference>
<proteinExistence type="predicted"/>
<keyword evidence="1" id="KW-0001">2Fe-2S</keyword>
<evidence type="ECO:0000313" key="6">
    <source>
        <dbReference type="EMBL" id="SCL76500.1"/>
    </source>
</evidence>
<evidence type="ECO:0000259" key="5">
    <source>
        <dbReference type="SMART" id="SM00704"/>
    </source>
</evidence>
<dbReference type="Proteomes" id="UP000184671">
    <property type="component" value="Unassembled WGS sequence"/>
</dbReference>
<evidence type="ECO:0000256" key="3">
    <source>
        <dbReference type="ARBA" id="ARBA00023004"/>
    </source>
</evidence>
<dbReference type="RefSeq" id="WP_074370700.1">
    <property type="nucleotide sequence ID" value="NZ_FMID01000060.1"/>
</dbReference>
<keyword evidence="4" id="KW-0411">Iron-sulfur</keyword>
<evidence type="ECO:0000313" key="7">
    <source>
        <dbReference type="Proteomes" id="UP000184671"/>
    </source>
</evidence>
<name>A0A1M4MNV9_9EURY</name>
<dbReference type="EMBL" id="FMID01000060">
    <property type="protein sequence ID" value="SCL76500.1"/>
    <property type="molecule type" value="Genomic_DNA"/>
</dbReference>
<dbReference type="STRING" id="118126.L21_2434"/>
<dbReference type="SMART" id="SM00704">
    <property type="entry name" value="ZnF_CDGSH"/>
    <property type="match status" value="2"/>
</dbReference>
<feature type="domain" description="Iron-binding zinc finger CDGSH type" evidence="5">
    <location>
        <begin position="19"/>
        <end position="71"/>
    </location>
</feature>
<organism evidence="6 7">
    <name type="scientific">Methanoculleus chikugoensis</name>
    <dbReference type="NCBI Taxonomy" id="118126"/>
    <lineage>
        <taxon>Archaea</taxon>
        <taxon>Methanobacteriati</taxon>
        <taxon>Methanobacteriota</taxon>
        <taxon>Stenosarchaea group</taxon>
        <taxon>Methanomicrobia</taxon>
        <taxon>Methanomicrobiales</taxon>
        <taxon>Methanomicrobiaceae</taxon>
        <taxon>Methanoculleus</taxon>
    </lineage>
</organism>
<evidence type="ECO:0000256" key="2">
    <source>
        <dbReference type="ARBA" id="ARBA00022723"/>
    </source>
</evidence>
<dbReference type="PANTHER" id="PTHR46491">
    <property type="entry name" value="CDGSH IRON SULFUR DOMAIN PROTEIN HOMOLOG"/>
    <property type="match status" value="1"/>
</dbReference>
<accession>A0A1M4MNV9</accession>
<dbReference type="InterPro" id="IPR052950">
    <property type="entry name" value="CISD"/>
</dbReference>
<feature type="domain" description="Iron-binding zinc finger CDGSH type" evidence="5">
    <location>
        <begin position="184"/>
        <end position="218"/>
    </location>
</feature>
<gene>
    <name evidence="6" type="ORF">L21_2434</name>
</gene>
<dbReference type="GO" id="GO:0046872">
    <property type="term" value="F:metal ion binding"/>
    <property type="evidence" value="ECO:0007669"/>
    <property type="project" value="UniProtKB-KW"/>
</dbReference>
<keyword evidence="3" id="KW-0408">Iron</keyword>
<dbReference type="PANTHER" id="PTHR46491:SF3">
    <property type="entry name" value="CDGSH IRON-SULFUR DOMAIN-CONTAINING PROTEIN 3, MITOCHONDRIAL"/>
    <property type="match status" value="1"/>
</dbReference>
<dbReference type="Pfam" id="PF09360">
    <property type="entry name" value="zf-CDGSH"/>
    <property type="match status" value="2"/>
</dbReference>
<evidence type="ECO:0000256" key="1">
    <source>
        <dbReference type="ARBA" id="ARBA00022714"/>
    </source>
</evidence>
<dbReference type="AlphaFoldDB" id="A0A1M4MNV9"/>
<dbReference type="InterPro" id="IPR042216">
    <property type="entry name" value="MitoNEET_CISD"/>
</dbReference>
<dbReference type="OrthoDB" id="5781at2157"/>
<dbReference type="GO" id="GO:0051537">
    <property type="term" value="F:2 iron, 2 sulfur cluster binding"/>
    <property type="evidence" value="ECO:0007669"/>
    <property type="project" value="UniProtKB-KW"/>
</dbReference>